<name>C6SEX0_NEIME</name>
<dbReference type="EMBL" id="AM889137">
    <property type="protein sequence ID" value="CBA08575.1"/>
    <property type="molecule type" value="Genomic_DNA"/>
</dbReference>
<organism evidence="1">
    <name type="scientific">Neisseria meningitidis alpha153</name>
    <dbReference type="NCBI Taxonomy" id="663926"/>
    <lineage>
        <taxon>Bacteria</taxon>
        <taxon>Pseudomonadati</taxon>
        <taxon>Pseudomonadota</taxon>
        <taxon>Betaproteobacteria</taxon>
        <taxon>Neisseriales</taxon>
        <taxon>Neisseriaceae</taxon>
        <taxon>Neisseria</taxon>
    </lineage>
</organism>
<reference evidence="1" key="1">
    <citation type="journal article" date="2008" name="Proc. Natl. Acad. Sci. U.S.A.">
        <title>Whole-genome comparison of disease and carriage strains provides insights into virulence evolution in Neisseria meningitidis.</title>
        <authorList>
            <person name="Schoen C."/>
            <person name="Blom J."/>
            <person name="Claus H."/>
            <person name="Schramm-Glueck A."/>
            <person name="Brandt P."/>
            <person name="Mueller T."/>
            <person name="Goesmann A."/>
            <person name="Joseph B."/>
            <person name="Konietzny S."/>
            <person name="Kurzai O."/>
            <person name="Schmitt C."/>
            <person name="Friedrich T."/>
            <person name="Linke B."/>
            <person name="Vogel U."/>
            <person name="Frosch M."/>
        </authorList>
    </citation>
    <scope>NUCLEOTIDE SEQUENCE</scope>
    <source>
        <strain evidence="1">Alpha153</strain>
    </source>
</reference>
<dbReference type="AlphaFoldDB" id="C6SEX0"/>
<protein>
    <submittedName>
        <fullName evidence="1">Uncharacterized protein</fullName>
    </submittedName>
</protein>
<sequence>MAVSLNLFFGRNPEGTRSAARDTLFRVPKH</sequence>
<proteinExistence type="predicted"/>
<accession>C6SEX0</accession>
<gene>
    <name evidence="1" type="ORF">NME_1839</name>
</gene>
<evidence type="ECO:0000313" key="1">
    <source>
        <dbReference type="EMBL" id="CBA08575.1"/>
    </source>
</evidence>